<dbReference type="Proteomes" id="UP000016960">
    <property type="component" value="Unassembled WGS sequence"/>
</dbReference>
<evidence type="ECO:0000256" key="1">
    <source>
        <dbReference type="ARBA" id="ARBA00010333"/>
    </source>
</evidence>
<dbReference type="GO" id="GO:0006865">
    <property type="term" value="P:amino acid transport"/>
    <property type="evidence" value="ECO:0007669"/>
    <property type="project" value="TreeGrafter"/>
</dbReference>
<dbReference type="SUPFAM" id="SSF53850">
    <property type="entry name" value="Periplasmic binding protein-like II"/>
    <property type="match status" value="1"/>
</dbReference>
<gene>
    <name evidence="5" type="ORF">KR51_00015330</name>
</gene>
<evidence type="ECO:0000256" key="3">
    <source>
        <dbReference type="ARBA" id="ARBA00022729"/>
    </source>
</evidence>
<accession>U5DBE6</accession>
<dbReference type="SMART" id="SM00062">
    <property type="entry name" value="PBPb"/>
    <property type="match status" value="1"/>
</dbReference>
<dbReference type="CDD" id="cd13688">
    <property type="entry name" value="PBP2_GltI_DEBP"/>
    <property type="match status" value="1"/>
</dbReference>
<comment type="caution">
    <text evidence="5">The sequence shown here is derived from an EMBL/GenBank/DDBJ whole genome shotgun (WGS) entry which is preliminary data.</text>
</comment>
<dbReference type="STRING" id="582515.KR51_00015330"/>
<dbReference type="OrthoDB" id="9777941at2"/>
<feature type="domain" description="Solute-binding protein family 3/N-terminal" evidence="4">
    <location>
        <begin position="64"/>
        <end position="291"/>
    </location>
</feature>
<evidence type="ECO:0000259" key="4">
    <source>
        <dbReference type="SMART" id="SM00062"/>
    </source>
</evidence>
<proteinExistence type="inferred from homology"/>
<evidence type="ECO:0000313" key="6">
    <source>
        <dbReference type="Proteomes" id="UP000016960"/>
    </source>
</evidence>
<dbReference type="Pfam" id="PF00497">
    <property type="entry name" value="SBP_bac_3"/>
    <property type="match status" value="1"/>
</dbReference>
<dbReference type="AlphaFoldDB" id="U5DBE6"/>
<evidence type="ECO:0000256" key="2">
    <source>
        <dbReference type="ARBA" id="ARBA00022448"/>
    </source>
</evidence>
<dbReference type="PANTHER" id="PTHR30085:SF6">
    <property type="entry name" value="ABC TRANSPORTER GLUTAMINE-BINDING PROTEIN GLNH"/>
    <property type="match status" value="1"/>
</dbReference>
<dbReference type="InterPro" id="IPR001638">
    <property type="entry name" value="Solute-binding_3/MltF_N"/>
</dbReference>
<dbReference type="InParanoid" id="U5DBE6"/>
<dbReference type="EMBL" id="ASSJ01000040">
    <property type="protein sequence ID" value="ERN41868.1"/>
    <property type="molecule type" value="Genomic_DNA"/>
</dbReference>
<dbReference type="Gene3D" id="3.40.190.10">
    <property type="entry name" value="Periplasmic binding protein-like II"/>
    <property type="match status" value="2"/>
</dbReference>
<keyword evidence="2" id="KW-0813">Transport</keyword>
<sequence>MSEYPNHVPTVPNCSPRSAIVSLTPVALARKLLVLGLLGLGISTAIVQPAAAGTVLDRVLKTGVLNAGARQAAVPFGYLEADGTWSGYSLDLLNLIRDRLERRIDRPIQLQLELVTVADRFKRVRSGELAIVCGATSITAPRLEFTNFSVPFFVTGTQFLLLTENIDSFDFQGTLTGVSIAYIPGTTTDRTIRQVYPGANWHPVSNRPEAMELLIRHDIRAIASDGILLTGETRRPEHGEFDFVLAPSQPMTTEMYGCILPQDDPAWKTLVDSAIASEANRQLQSDWFNPDTGRYPYPWHIWQAD</sequence>
<dbReference type="GO" id="GO:0005576">
    <property type="term" value="C:extracellular region"/>
    <property type="evidence" value="ECO:0007669"/>
    <property type="project" value="TreeGrafter"/>
</dbReference>
<keyword evidence="6" id="KW-1185">Reference proteome</keyword>
<evidence type="ECO:0000313" key="5">
    <source>
        <dbReference type="EMBL" id="ERN41868.1"/>
    </source>
</evidence>
<dbReference type="InterPro" id="IPR051455">
    <property type="entry name" value="Bact_solute-bind_prot3"/>
</dbReference>
<keyword evidence="3" id="KW-0732">Signal</keyword>
<name>U5DBE6_9CHRO</name>
<reference evidence="5 6" key="1">
    <citation type="submission" date="2013-05" db="EMBL/GenBank/DDBJ databases">
        <title>Draft genome sequence of Rubidibacter lacunae KORDI 51-2.</title>
        <authorList>
            <person name="Choi D.H."/>
            <person name="Noh J.H."/>
            <person name="Kwon K.-K."/>
            <person name="Lee J.-H."/>
            <person name="Ryu J.-Y."/>
        </authorList>
    </citation>
    <scope>NUCLEOTIDE SEQUENCE [LARGE SCALE GENOMIC DNA]</scope>
    <source>
        <strain evidence="5 6">KORDI 51-2</strain>
    </source>
</reference>
<dbReference type="PANTHER" id="PTHR30085">
    <property type="entry name" value="AMINO ACID ABC TRANSPORTER PERMEASE"/>
    <property type="match status" value="1"/>
</dbReference>
<comment type="similarity">
    <text evidence="1">Belongs to the bacterial solute-binding protein 3 family.</text>
</comment>
<dbReference type="eggNOG" id="COG0834">
    <property type="taxonomic scope" value="Bacteria"/>
</dbReference>
<dbReference type="GO" id="GO:0030288">
    <property type="term" value="C:outer membrane-bounded periplasmic space"/>
    <property type="evidence" value="ECO:0007669"/>
    <property type="project" value="TreeGrafter"/>
</dbReference>
<protein>
    <submittedName>
        <fullName evidence="5">ABC-type amino acid transport/signal transduction system, periplasmic component</fullName>
    </submittedName>
</protein>
<organism evidence="5 6">
    <name type="scientific">Rubidibacter lacunae KORDI 51-2</name>
    <dbReference type="NCBI Taxonomy" id="582515"/>
    <lineage>
        <taxon>Bacteria</taxon>
        <taxon>Bacillati</taxon>
        <taxon>Cyanobacteriota</taxon>
        <taxon>Cyanophyceae</taxon>
        <taxon>Oscillatoriophycideae</taxon>
        <taxon>Chroococcales</taxon>
        <taxon>Aphanothecaceae</taxon>
        <taxon>Rubidibacter</taxon>
    </lineage>
</organism>
<dbReference type="RefSeq" id="WP_022606221.1">
    <property type="nucleotide sequence ID" value="NZ_ASSJ01000040.1"/>
</dbReference>